<dbReference type="PANTHER" id="PTHR20981">
    <property type="entry name" value="60S RIBOSOMAL PROTEIN L21"/>
    <property type="match status" value="1"/>
</dbReference>
<dbReference type="GO" id="GO:0005840">
    <property type="term" value="C:ribosome"/>
    <property type="evidence" value="ECO:0007669"/>
    <property type="project" value="UniProtKB-KW"/>
</dbReference>
<keyword evidence="2 6" id="KW-0689">Ribosomal protein</keyword>
<dbReference type="PROSITE" id="PS01171">
    <property type="entry name" value="RIBOSOMAL_L21E"/>
    <property type="match status" value="1"/>
</dbReference>
<proteinExistence type="inferred from homology"/>
<evidence type="ECO:0000256" key="1">
    <source>
        <dbReference type="ARBA" id="ARBA00008427"/>
    </source>
</evidence>
<reference evidence="7" key="1">
    <citation type="submission" date="2017-01" db="EMBL/GenBank/DDBJ databases">
        <title>Comparative genomics of anhydrobiosis in the tardigrade Hypsibius dujardini.</title>
        <authorList>
            <person name="Yoshida Y."/>
            <person name="Koutsovoulos G."/>
            <person name="Laetsch D."/>
            <person name="Stevens L."/>
            <person name="Kumar S."/>
            <person name="Horikawa D."/>
            <person name="Ishino K."/>
            <person name="Komine S."/>
            <person name="Tomita M."/>
            <person name="Blaxter M."/>
            <person name="Arakawa K."/>
        </authorList>
    </citation>
    <scope>NUCLEOTIDE SEQUENCE [LARGE SCALE GENOMIC DNA]</scope>
    <source>
        <strain evidence="7">Z151</strain>
    </source>
</reference>
<keyword evidence="3" id="KW-0687">Ribonucleoprotein</keyword>
<dbReference type="FunFam" id="6.10.250.3260:FF:000001">
    <property type="entry name" value="60S ribosomal protein L21"/>
    <property type="match status" value="1"/>
</dbReference>
<comment type="caution">
    <text evidence="6">The sequence shown here is derived from an EMBL/GenBank/DDBJ whole genome shotgun (WGS) entry which is preliminary data.</text>
</comment>
<dbReference type="GO" id="GO:0006412">
    <property type="term" value="P:translation"/>
    <property type="evidence" value="ECO:0007669"/>
    <property type="project" value="InterPro"/>
</dbReference>
<dbReference type="SUPFAM" id="SSF50104">
    <property type="entry name" value="Translation proteins SH3-like domain"/>
    <property type="match status" value="1"/>
</dbReference>
<evidence type="ECO:0000256" key="3">
    <source>
        <dbReference type="ARBA" id="ARBA00023274"/>
    </source>
</evidence>
<dbReference type="InterPro" id="IPR036948">
    <property type="entry name" value="Ribosomal_eL21_sf"/>
</dbReference>
<keyword evidence="7" id="KW-1185">Reference proteome</keyword>
<evidence type="ECO:0000313" key="7">
    <source>
        <dbReference type="Proteomes" id="UP000192578"/>
    </source>
</evidence>
<accession>A0A9X6NMH6</accession>
<dbReference type="Pfam" id="PF01157">
    <property type="entry name" value="Ribosomal_L21e"/>
    <property type="match status" value="1"/>
</dbReference>
<evidence type="ECO:0000256" key="2">
    <source>
        <dbReference type="ARBA" id="ARBA00022980"/>
    </source>
</evidence>
<protein>
    <recommendedName>
        <fullName evidence="4">Large ribosomal subunit protein eL21</fullName>
    </recommendedName>
    <alternativeName>
        <fullName evidence="5">60S ribosomal protein L21</fullName>
    </alternativeName>
</protein>
<evidence type="ECO:0000313" key="6">
    <source>
        <dbReference type="EMBL" id="OWA53126.1"/>
    </source>
</evidence>
<dbReference type="InterPro" id="IPR018259">
    <property type="entry name" value="Ribosomal_eL21_CS"/>
</dbReference>
<dbReference type="Proteomes" id="UP000192578">
    <property type="component" value="Unassembled WGS sequence"/>
</dbReference>
<dbReference type="Gene3D" id="2.30.30.70">
    <property type="entry name" value="Ribosomal protein L21"/>
    <property type="match status" value="1"/>
</dbReference>
<dbReference type="Gene3D" id="6.10.250.3260">
    <property type="match status" value="1"/>
</dbReference>
<comment type="similarity">
    <text evidence="1">Belongs to the eukaryotic ribosomal protein eL21 family.</text>
</comment>
<evidence type="ECO:0000256" key="5">
    <source>
        <dbReference type="ARBA" id="ARBA00035327"/>
    </source>
</evidence>
<dbReference type="FunFam" id="2.30.30.70:FF:000001">
    <property type="entry name" value="60S ribosomal protein L21"/>
    <property type="match status" value="1"/>
</dbReference>
<dbReference type="OrthoDB" id="1539250at2759"/>
<dbReference type="InterPro" id="IPR008991">
    <property type="entry name" value="Translation_prot_SH3-like_sf"/>
</dbReference>
<dbReference type="GO" id="GO:0003735">
    <property type="term" value="F:structural constituent of ribosome"/>
    <property type="evidence" value="ECO:0007669"/>
    <property type="project" value="InterPro"/>
</dbReference>
<gene>
    <name evidence="6" type="ORF">BV898_17559</name>
</gene>
<dbReference type="EMBL" id="MTYJ01000304">
    <property type="protein sequence ID" value="OWA53126.1"/>
    <property type="molecule type" value="Genomic_DNA"/>
</dbReference>
<dbReference type="AlphaFoldDB" id="A0A9X6NMH6"/>
<dbReference type="InterPro" id="IPR001147">
    <property type="entry name" value="Ribosomal_eL21"/>
</dbReference>
<name>A0A9X6NMH6_HYPEX</name>
<dbReference type="GO" id="GO:1990904">
    <property type="term" value="C:ribonucleoprotein complex"/>
    <property type="evidence" value="ECO:0007669"/>
    <property type="project" value="UniProtKB-KW"/>
</dbReference>
<evidence type="ECO:0000256" key="4">
    <source>
        <dbReference type="ARBA" id="ARBA00035219"/>
    </source>
</evidence>
<sequence>MVNTKGYRRGTRYMFSRGFRHHGPEHLSTYMKVFKIGEIVDVKGNGSIQKGMPHKFYHGKTGRVYNVTKRSVGVIVNKRVRTRVIPKKINIRVEHVHHSKCRQDFLDRVKSNDIKRKEARAAGTVAELKRRPVEPRKAHLVKTGNNKPELVQPAPYEFVA</sequence>
<organism evidence="6 7">
    <name type="scientific">Hypsibius exemplaris</name>
    <name type="common">Freshwater tardigrade</name>
    <dbReference type="NCBI Taxonomy" id="2072580"/>
    <lineage>
        <taxon>Eukaryota</taxon>
        <taxon>Metazoa</taxon>
        <taxon>Ecdysozoa</taxon>
        <taxon>Tardigrada</taxon>
        <taxon>Eutardigrada</taxon>
        <taxon>Parachela</taxon>
        <taxon>Hypsibioidea</taxon>
        <taxon>Hypsibiidae</taxon>
        <taxon>Hypsibius</taxon>
    </lineage>
</organism>